<dbReference type="InterPro" id="IPR013087">
    <property type="entry name" value="Znf_C2H2_type"/>
</dbReference>
<evidence type="ECO:0000259" key="2">
    <source>
        <dbReference type="PROSITE" id="PS00028"/>
    </source>
</evidence>
<dbReference type="PROSITE" id="PS00028">
    <property type="entry name" value="ZINC_FINGER_C2H2_1"/>
    <property type="match status" value="1"/>
</dbReference>
<evidence type="ECO:0000313" key="3">
    <source>
        <dbReference type="EMBL" id="RDX44385.1"/>
    </source>
</evidence>
<feature type="region of interest" description="Disordered" evidence="1">
    <location>
        <begin position="218"/>
        <end position="255"/>
    </location>
</feature>
<proteinExistence type="predicted"/>
<evidence type="ECO:0000256" key="1">
    <source>
        <dbReference type="SAM" id="MobiDB-lite"/>
    </source>
</evidence>
<keyword evidence="4" id="KW-1185">Reference proteome</keyword>
<gene>
    <name evidence="3" type="ORF">OH76DRAFT_1097269</name>
</gene>
<sequence length="336" mass="35698">MLTTLNNDRLYAYDSSMFPPESSPDNPAAIPSTSGALPDPWPFWVGDHPATTLDGAAALELSEDQFEAWLSKLCAVPTIPDISTPPPSATPATSRGTPSDCPHSTPPTSAVPFCVSPADTVFSVVPSLSSPSITASPDSLGHLSPTTPNLPSIPIPVKAVTLVTAPSSGLPPPTHLPTGFLALELLETRPNVAPGPPLYIPVYTMPCTASATSIVPPPAHTPAVSDTSPVDVALPPGSPRRPRRTRSRSIQSKSAGQTATKLFKCPIPECGVVIKNRACNYYQHMREQHDPTFQRANCPHCPCSYTRPSELNRHKFNKHPSSITEDIHAVTVNPPI</sequence>
<accession>A0A371CVU3</accession>
<feature type="region of interest" description="Disordered" evidence="1">
    <location>
        <begin position="81"/>
        <end position="105"/>
    </location>
</feature>
<dbReference type="EMBL" id="KZ857450">
    <property type="protein sequence ID" value="RDX44385.1"/>
    <property type="molecule type" value="Genomic_DNA"/>
</dbReference>
<organism evidence="3 4">
    <name type="scientific">Lentinus brumalis</name>
    <dbReference type="NCBI Taxonomy" id="2498619"/>
    <lineage>
        <taxon>Eukaryota</taxon>
        <taxon>Fungi</taxon>
        <taxon>Dikarya</taxon>
        <taxon>Basidiomycota</taxon>
        <taxon>Agaricomycotina</taxon>
        <taxon>Agaricomycetes</taxon>
        <taxon>Polyporales</taxon>
        <taxon>Polyporaceae</taxon>
        <taxon>Lentinus</taxon>
    </lineage>
</organism>
<dbReference type="AlphaFoldDB" id="A0A371CVU3"/>
<dbReference type="OrthoDB" id="2758013at2759"/>
<reference evidence="3 4" key="1">
    <citation type="journal article" date="2018" name="Biotechnol. Biofuels">
        <title>Integrative visual omics of the white-rot fungus Polyporus brumalis exposes the biotechnological potential of its oxidative enzymes for delignifying raw plant biomass.</title>
        <authorList>
            <person name="Miyauchi S."/>
            <person name="Rancon A."/>
            <person name="Drula E."/>
            <person name="Hage H."/>
            <person name="Chaduli D."/>
            <person name="Favel A."/>
            <person name="Grisel S."/>
            <person name="Henrissat B."/>
            <person name="Herpoel-Gimbert I."/>
            <person name="Ruiz-Duenas F.J."/>
            <person name="Chevret D."/>
            <person name="Hainaut M."/>
            <person name="Lin J."/>
            <person name="Wang M."/>
            <person name="Pangilinan J."/>
            <person name="Lipzen A."/>
            <person name="Lesage-Meessen L."/>
            <person name="Navarro D."/>
            <person name="Riley R."/>
            <person name="Grigoriev I.V."/>
            <person name="Zhou S."/>
            <person name="Raouche S."/>
            <person name="Rosso M.N."/>
        </authorList>
    </citation>
    <scope>NUCLEOTIDE SEQUENCE [LARGE SCALE GENOMIC DNA]</scope>
    <source>
        <strain evidence="3 4">BRFM 1820</strain>
    </source>
</reference>
<dbReference type="Gene3D" id="3.30.160.60">
    <property type="entry name" value="Classic Zinc Finger"/>
    <property type="match status" value="1"/>
</dbReference>
<name>A0A371CVU3_9APHY</name>
<dbReference type="SMART" id="SM00355">
    <property type="entry name" value="ZnF_C2H2"/>
    <property type="match status" value="2"/>
</dbReference>
<evidence type="ECO:0000313" key="4">
    <source>
        <dbReference type="Proteomes" id="UP000256964"/>
    </source>
</evidence>
<feature type="domain" description="C2H2-type" evidence="2">
    <location>
        <begin position="298"/>
        <end position="319"/>
    </location>
</feature>
<feature type="compositionally biased region" description="Low complexity" evidence="1">
    <location>
        <begin position="90"/>
        <end position="99"/>
    </location>
</feature>
<dbReference type="Proteomes" id="UP000256964">
    <property type="component" value="Unassembled WGS sequence"/>
</dbReference>
<protein>
    <recommendedName>
        <fullName evidence="2">C2H2-type domain-containing protein</fullName>
    </recommendedName>
</protein>